<evidence type="ECO:0000313" key="2">
    <source>
        <dbReference type="EMBL" id="KKR10960.1"/>
    </source>
</evidence>
<evidence type="ECO:0000313" key="3">
    <source>
        <dbReference type="Proteomes" id="UP000034246"/>
    </source>
</evidence>
<dbReference type="STRING" id="1618550.UT39_C0013G0023"/>
<keyword evidence="2" id="KW-0808">Transferase</keyword>
<feature type="domain" description="Methyltransferase type 11" evidence="1">
    <location>
        <begin position="47"/>
        <end position="114"/>
    </location>
</feature>
<dbReference type="Proteomes" id="UP000034246">
    <property type="component" value="Unassembled WGS sequence"/>
</dbReference>
<dbReference type="Gene3D" id="3.40.50.150">
    <property type="entry name" value="Vaccinia Virus protein VP39"/>
    <property type="match status" value="1"/>
</dbReference>
<dbReference type="InterPro" id="IPR013216">
    <property type="entry name" value="Methyltransf_11"/>
</dbReference>
<dbReference type="AlphaFoldDB" id="A0A0G0QKM2"/>
<dbReference type="InterPro" id="IPR029063">
    <property type="entry name" value="SAM-dependent_MTases_sf"/>
</dbReference>
<organism evidence="2 3">
    <name type="scientific">Candidatus Woesebacteria bacterium GW2011_GWA1_39_21</name>
    <dbReference type="NCBI Taxonomy" id="1618550"/>
    <lineage>
        <taxon>Bacteria</taxon>
        <taxon>Candidatus Woeseibacteriota</taxon>
    </lineage>
</organism>
<protein>
    <submittedName>
        <fullName evidence="2">Methyltransferase type 11</fullName>
    </submittedName>
</protein>
<name>A0A0G0QKM2_9BACT</name>
<sequence length="170" mass="19828">MHANSIYLMKGFIKHYLFDKTNKKLKILDLGSQVVKNQAIGSYRPLFNNLNWQYTGVDIAKGENVDVVIKPYSFPFKNNHFDVVISGQTLEHIEYPWKWIRELARVVKKNGLVCLIAPAVIHEHKYPIDTYRYYPDGMNALAKWANLKVIDVKRVPFDRKLEDTYLIASK</sequence>
<dbReference type="Pfam" id="PF08241">
    <property type="entry name" value="Methyltransf_11"/>
    <property type="match status" value="1"/>
</dbReference>
<dbReference type="GO" id="GO:0008757">
    <property type="term" value="F:S-adenosylmethionine-dependent methyltransferase activity"/>
    <property type="evidence" value="ECO:0007669"/>
    <property type="project" value="InterPro"/>
</dbReference>
<dbReference type="GO" id="GO:0032259">
    <property type="term" value="P:methylation"/>
    <property type="evidence" value="ECO:0007669"/>
    <property type="project" value="UniProtKB-KW"/>
</dbReference>
<evidence type="ECO:0000259" key="1">
    <source>
        <dbReference type="Pfam" id="PF08241"/>
    </source>
</evidence>
<keyword evidence="2" id="KW-0489">Methyltransferase</keyword>
<dbReference type="EMBL" id="LBWP01000013">
    <property type="protein sequence ID" value="KKR10960.1"/>
    <property type="molecule type" value="Genomic_DNA"/>
</dbReference>
<gene>
    <name evidence="2" type="ORF">UT39_C0013G0023</name>
</gene>
<dbReference type="CDD" id="cd02440">
    <property type="entry name" value="AdoMet_MTases"/>
    <property type="match status" value="1"/>
</dbReference>
<dbReference type="SUPFAM" id="SSF53335">
    <property type="entry name" value="S-adenosyl-L-methionine-dependent methyltransferases"/>
    <property type="match status" value="1"/>
</dbReference>
<accession>A0A0G0QKM2</accession>
<reference evidence="2 3" key="1">
    <citation type="journal article" date="2015" name="Nature">
        <title>rRNA introns, odd ribosomes, and small enigmatic genomes across a large radiation of phyla.</title>
        <authorList>
            <person name="Brown C.T."/>
            <person name="Hug L.A."/>
            <person name="Thomas B.C."/>
            <person name="Sharon I."/>
            <person name="Castelle C.J."/>
            <person name="Singh A."/>
            <person name="Wilkins M.J."/>
            <person name="Williams K.H."/>
            <person name="Banfield J.F."/>
        </authorList>
    </citation>
    <scope>NUCLEOTIDE SEQUENCE [LARGE SCALE GENOMIC DNA]</scope>
</reference>
<comment type="caution">
    <text evidence="2">The sequence shown here is derived from an EMBL/GenBank/DDBJ whole genome shotgun (WGS) entry which is preliminary data.</text>
</comment>
<proteinExistence type="predicted"/>